<dbReference type="InterPro" id="IPR015943">
    <property type="entry name" value="WD40/YVTN_repeat-like_dom_sf"/>
</dbReference>
<dbReference type="SMART" id="SM00320">
    <property type="entry name" value="WD40"/>
    <property type="match status" value="5"/>
</dbReference>
<dbReference type="InterPro" id="IPR001680">
    <property type="entry name" value="WD40_rpt"/>
</dbReference>
<proteinExistence type="inferred from homology"/>
<protein>
    <recommendedName>
        <fullName evidence="7">Eukaryotic translation initiation factor 3 subunit I</fullName>
        <shortName evidence="7">eIF3i</shortName>
    </recommendedName>
</protein>
<dbReference type="Pfam" id="PF24805">
    <property type="entry name" value="EIF3I"/>
    <property type="match status" value="1"/>
</dbReference>
<feature type="repeat" description="WD" evidence="8">
    <location>
        <begin position="75"/>
        <end position="116"/>
    </location>
</feature>
<dbReference type="GO" id="GO:0033290">
    <property type="term" value="C:eukaryotic 48S preinitiation complex"/>
    <property type="evidence" value="ECO:0007669"/>
    <property type="project" value="UniProtKB-UniRule"/>
</dbReference>
<dbReference type="GO" id="GO:0001732">
    <property type="term" value="P:formation of cytoplasmic translation initiation complex"/>
    <property type="evidence" value="ECO:0007669"/>
    <property type="project" value="UniProtKB-UniRule"/>
</dbReference>
<dbReference type="Proteomes" id="UP000054047">
    <property type="component" value="Unassembled WGS sequence"/>
</dbReference>
<dbReference type="AlphaFoldDB" id="A0A0C2FGT3"/>
<keyword evidence="5 7" id="KW-0648">Protein biosynthesis</keyword>
<evidence type="ECO:0000313" key="10">
    <source>
        <dbReference type="Proteomes" id="UP000054047"/>
    </source>
</evidence>
<keyword evidence="10" id="KW-1185">Reference proteome</keyword>
<evidence type="ECO:0000256" key="1">
    <source>
        <dbReference type="ARBA" id="ARBA00022490"/>
    </source>
</evidence>
<dbReference type="Gene3D" id="2.130.10.10">
    <property type="entry name" value="YVTN repeat-like/Quinoprotein amine dehydrogenase"/>
    <property type="match status" value="1"/>
</dbReference>
<dbReference type="HAMAP" id="MF_03008">
    <property type="entry name" value="eIF3i"/>
    <property type="match status" value="1"/>
</dbReference>
<evidence type="ECO:0000313" key="9">
    <source>
        <dbReference type="EMBL" id="KIH45914.1"/>
    </source>
</evidence>
<keyword evidence="1 7" id="KW-0963">Cytoplasm</keyword>
<dbReference type="Pfam" id="PF00400">
    <property type="entry name" value="WD40"/>
    <property type="match status" value="1"/>
</dbReference>
<evidence type="ECO:0000256" key="8">
    <source>
        <dbReference type="PROSITE-ProRule" id="PRU00221"/>
    </source>
</evidence>
<dbReference type="InterPro" id="IPR027525">
    <property type="entry name" value="eIF3i"/>
</dbReference>
<dbReference type="SUPFAM" id="SSF50978">
    <property type="entry name" value="WD40 repeat-like"/>
    <property type="match status" value="1"/>
</dbReference>
<keyword evidence="2 7" id="KW-0396">Initiation factor</keyword>
<reference evidence="9 10" key="1">
    <citation type="submission" date="2013-12" db="EMBL/GenBank/DDBJ databases">
        <title>Draft genome of the parsitic nematode Ancylostoma duodenale.</title>
        <authorList>
            <person name="Mitreva M."/>
        </authorList>
    </citation>
    <scope>NUCLEOTIDE SEQUENCE [LARGE SCALE GENOMIC DNA]</scope>
    <source>
        <strain evidence="9 10">Zhejiang</strain>
    </source>
</reference>
<dbReference type="PROSITE" id="PS50082">
    <property type="entry name" value="WD_REPEATS_2"/>
    <property type="match status" value="3"/>
</dbReference>
<dbReference type="InterPro" id="IPR036322">
    <property type="entry name" value="WD40_repeat_dom_sf"/>
</dbReference>
<evidence type="ECO:0000256" key="2">
    <source>
        <dbReference type="ARBA" id="ARBA00022540"/>
    </source>
</evidence>
<evidence type="ECO:0000256" key="3">
    <source>
        <dbReference type="ARBA" id="ARBA00022574"/>
    </source>
</evidence>
<dbReference type="GO" id="GO:0016282">
    <property type="term" value="C:eukaryotic 43S preinitiation complex"/>
    <property type="evidence" value="ECO:0007669"/>
    <property type="project" value="UniProtKB-UniRule"/>
</dbReference>
<feature type="repeat" description="WD" evidence="8">
    <location>
        <begin position="6"/>
        <end position="47"/>
    </location>
</feature>
<evidence type="ECO:0000256" key="7">
    <source>
        <dbReference type="HAMAP-Rule" id="MF_03008"/>
    </source>
</evidence>
<dbReference type="PROSITE" id="PS50294">
    <property type="entry name" value="WD_REPEATS_REGION"/>
    <property type="match status" value="2"/>
</dbReference>
<organism evidence="9 10">
    <name type="scientific">Ancylostoma duodenale</name>
    <dbReference type="NCBI Taxonomy" id="51022"/>
    <lineage>
        <taxon>Eukaryota</taxon>
        <taxon>Metazoa</taxon>
        <taxon>Ecdysozoa</taxon>
        <taxon>Nematoda</taxon>
        <taxon>Chromadorea</taxon>
        <taxon>Rhabditida</taxon>
        <taxon>Rhabditina</taxon>
        <taxon>Rhabditomorpha</taxon>
        <taxon>Strongyloidea</taxon>
        <taxon>Ancylostomatidae</taxon>
        <taxon>Ancylostomatinae</taxon>
        <taxon>Ancylostoma</taxon>
    </lineage>
</organism>
<accession>A0A0C2FGT3</accession>
<dbReference type="GO" id="GO:0003743">
    <property type="term" value="F:translation initiation factor activity"/>
    <property type="evidence" value="ECO:0007669"/>
    <property type="project" value="UniProtKB-UniRule"/>
</dbReference>
<dbReference type="OrthoDB" id="24966at2759"/>
<keyword evidence="4" id="KW-0677">Repeat</keyword>
<dbReference type="PANTHER" id="PTHR19877">
    <property type="entry name" value="EUKARYOTIC TRANSLATION INITIATION FACTOR 3 SUBUNIT I"/>
    <property type="match status" value="1"/>
</dbReference>
<dbReference type="GO" id="GO:0071541">
    <property type="term" value="C:eukaryotic translation initiation factor 3 complex, eIF3m"/>
    <property type="evidence" value="ECO:0007669"/>
    <property type="project" value="TreeGrafter"/>
</dbReference>
<comment type="function">
    <text evidence="7">Component of the eukaryotic translation initiation factor 3 (eIF-3) complex, which is involved in protein synthesis of a specialized repertoire of mRNAs and, together with other initiation factors, stimulates binding of mRNA and methionyl-tRNAi to the 40S ribosome. The eIF-3 complex specifically targets and initiates translation of a subset of mRNAs involved in cell proliferation.</text>
</comment>
<comment type="subcellular location">
    <subcellularLocation>
        <location evidence="7">Cytoplasm</location>
    </subcellularLocation>
</comment>
<dbReference type="EMBL" id="KN770705">
    <property type="protein sequence ID" value="KIH45914.1"/>
    <property type="molecule type" value="Genomic_DNA"/>
</dbReference>
<comment type="similarity">
    <text evidence="6">Belongs to the WD repeat STRAP family.</text>
</comment>
<evidence type="ECO:0000256" key="4">
    <source>
        <dbReference type="ARBA" id="ARBA00022737"/>
    </source>
</evidence>
<gene>
    <name evidence="9" type="ORF">ANCDUO_24036</name>
</gene>
<dbReference type="GO" id="GO:0003723">
    <property type="term" value="F:RNA binding"/>
    <property type="evidence" value="ECO:0007669"/>
    <property type="project" value="TreeGrafter"/>
</dbReference>
<feature type="repeat" description="WD" evidence="8">
    <location>
        <begin position="311"/>
        <end position="341"/>
    </location>
</feature>
<keyword evidence="3 8" id="KW-0853">WD repeat</keyword>
<comment type="subunit">
    <text evidence="7">Component of the eukaryotic translation initiation factor 3 (eIF-3) complex.</text>
</comment>
<name>A0A0C2FGT3_9BILA</name>
<comment type="similarity">
    <text evidence="7">Belongs to the eIF-3 subunit I family.</text>
</comment>
<dbReference type="PANTHER" id="PTHR19877:SF1">
    <property type="entry name" value="EUKARYOTIC TRANSLATION INITIATION FACTOR 3 SUBUNIT I"/>
    <property type="match status" value="1"/>
</dbReference>
<evidence type="ECO:0000256" key="6">
    <source>
        <dbReference type="ARBA" id="ARBA00038394"/>
    </source>
</evidence>
<evidence type="ECO:0000256" key="5">
    <source>
        <dbReference type="ARBA" id="ARBA00022917"/>
    </source>
</evidence>
<sequence>MRPLSLKGHDRALTRVRFNREGDLLISAAKNKQPCLWYTENGERIGIFQTSSLFIGFFEKNCGCVSPERVGPRTYEGHNGVVWDVDVSWDTTRLGTASGDNSIKFWDCETGVVLHTINTPTPAKSVNLSFSGHLLAFTTQKMTKNPSVLCVVDTRDDQQVTADCPLFRTHFEFDNSATTCVFSGATDIVTVGFENGHILQYDMKNNEEPCQSNDKVHRYAITDLQLSPDGAFVISSSKDKTAALLDVYTLDHLKQYRSERPVNSACISPIRDHICLGGGEDAMQVTQTAVSAGHFEAKLYHMVFEEEFARFKGHFGPINTMAWHPSGNIIATGGEDGYVRVQEFDDDYLDFKYDY</sequence>